<evidence type="ECO:0000256" key="2">
    <source>
        <dbReference type="ARBA" id="ARBA00022801"/>
    </source>
</evidence>
<proteinExistence type="inferred from homology"/>
<dbReference type="InterPro" id="IPR032466">
    <property type="entry name" value="Metal_Hydrolase"/>
</dbReference>
<dbReference type="AlphaFoldDB" id="A0A1M6K3L4"/>
<dbReference type="SUPFAM" id="SSF51338">
    <property type="entry name" value="Composite domain of metallo-dependent hydrolases"/>
    <property type="match status" value="2"/>
</dbReference>
<evidence type="ECO:0000313" key="4">
    <source>
        <dbReference type="EMBL" id="SHJ53504.1"/>
    </source>
</evidence>
<dbReference type="InterPro" id="IPR050287">
    <property type="entry name" value="MTA/SAH_deaminase"/>
</dbReference>
<comment type="similarity">
    <text evidence="1">Belongs to the metallo-dependent hydrolases superfamily. ATZ/TRZ family.</text>
</comment>
<dbReference type="RefSeq" id="WP_079537061.1">
    <property type="nucleotide sequence ID" value="NZ_LT670844.1"/>
</dbReference>
<protein>
    <submittedName>
        <fullName evidence="4">Cytosine/adenosine deaminase</fullName>
    </submittedName>
</protein>
<dbReference type="Gene3D" id="3.20.20.140">
    <property type="entry name" value="Metal-dependent hydrolases"/>
    <property type="match status" value="1"/>
</dbReference>
<dbReference type="Proteomes" id="UP000189935">
    <property type="component" value="Chromosome I"/>
</dbReference>
<dbReference type="Gene3D" id="2.30.40.10">
    <property type="entry name" value="Urease, subunit C, domain 1"/>
    <property type="match status" value="1"/>
</dbReference>
<dbReference type="EMBL" id="LT670844">
    <property type="protein sequence ID" value="SHJ53504.1"/>
    <property type="molecule type" value="Genomic_DNA"/>
</dbReference>
<dbReference type="InterPro" id="IPR006680">
    <property type="entry name" value="Amidohydro-rel"/>
</dbReference>
<dbReference type="InterPro" id="IPR011059">
    <property type="entry name" value="Metal-dep_hydrolase_composite"/>
</dbReference>
<accession>A0A1M6K3L4</accession>
<keyword evidence="2" id="KW-0378">Hydrolase</keyword>
<sequence>MKARESLLFTGGLVLDSELGTADRKDLLIEDGKIAAVGAPGTLAATTTAKRDASDRLIIPGLVNAHTHGHANLMKGVAEAWTLEASLTNGPWLAGTRDPEMIYLSTLLGAIDMLSKGCTACFDLFYEFPRPTREGFAAAAKAYADAGMRAVLAPMVADQSLFQSIPGLVDALPQDLRDTVGNFALASGDRIIAAVEAIAAARMEMPDTVTLAIAPTIPHHCSERFLRDCLDIADRHELPIHMHIAESRLQAVVARKIYQRSAVRYLADLGMLRPNFTAAHCVWLDKDDLDLLAEHGCSVAHIPASNFRLGSGVAHVRPMLERGINVGLATDGANSSDSLSMLQAMRLASFGARMFTGPREDWLHAHEVARLATLGGAKLLGLKSCGRIERGACADLALFDLNHVDFIPGNDSINQLVNCADSAAVTDVMVGGTFTVLDRKIVSVDTIDLRSRVADCVARLTAATSQARTLAGRLEPHVVAFAQSMSHEPLSIERRIRPEPR</sequence>
<dbReference type="GO" id="GO:0016810">
    <property type="term" value="F:hydrolase activity, acting on carbon-nitrogen (but not peptide) bonds"/>
    <property type="evidence" value="ECO:0007669"/>
    <property type="project" value="InterPro"/>
</dbReference>
<dbReference type="Pfam" id="PF01979">
    <property type="entry name" value="Amidohydro_1"/>
    <property type="match status" value="1"/>
</dbReference>
<evidence type="ECO:0000313" key="5">
    <source>
        <dbReference type="Proteomes" id="UP000189935"/>
    </source>
</evidence>
<name>A0A1M6K3L4_9BRAD</name>
<dbReference type="OrthoDB" id="9796020at2"/>
<gene>
    <name evidence="4" type="ORF">SAMN05444159_0862</name>
</gene>
<organism evidence="4 5">
    <name type="scientific">Bradyrhizobium lablabi</name>
    <dbReference type="NCBI Taxonomy" id="722472"/>
    <lineage>
        <taxon>Bacteria</taxon>
        <taxon>Pseudomonadati</taxon>
        <taxon>Pseudomonadota</taxon>
        <taxon>Alphaproteobacteria</taxon>
        <taxon>Hyphomicrobiales</taxon>
        <taxon>Nitrobacteraceae</taxon>
        <taxon>Bradyrhizobium</taxon>
    </lineage>
</organism>
<dbReference type="PANTHER" id="PTHR43794">
    <property type="entry name" value="AMINOHYDROLASE SSNA-RELATED"/>
    <property type="match status" value="1"/>
</dbReference>
<dbReference type="SUPFAM" id="SSF51556">
    <property type="entry name" value="Metallo-dependent hydrolases"/>
    <property type="match status" value="1"/>
</dbReference>
<dbReference type="PANTHER" id="PTHR43794:SF11">
    <property type="entry name" value="AMIDOHYDROLASE-RELATED DOMAIN-CONTAINING PROTEIN"/>
    <property type="match status" value="1"/>
</dbReference>
<feature type="domain" description="Amidohydrolase-related" evidence="3">
    <location>
        <begin position="58"/>
        <end position="433"/>
    </location>
</feature>
<reference evidence="4 5" key="1">
    <citation type="submission" date="2016-11" db="EMBL/GenBank/DDBJ databases">
        <authorList>
            <person name="Jaros S."/>
            <person name="Januszkiewicz K."/>
            <person name="Wedrychowicz H."/>
        </authorList>
    </citation>
    <scope>NUCLEOTIDE SEQUENCE [LARGE SCALE GENOMIC DNA]</scope>
    <source>
        <strain evidence="4 5">GAS499</strain>
    </source>
</reference>
<evidence type="ECO:0000259" key="3">
    <source>
        <dbReference type="Pfam" id="PF01979"/>
    </source>
</evidence>
<evidence type="ECO:0000256" key="1">
    <source>
        <dbReference type="ARBA" id="ARBA00006745"/>
    </source>
</evidence>